<dbReference type="InterPro" id="IPR014729">
    <property type="entry name" value="Rossmann-like_a/b/a_fold"/>
</dbReference>
<feature type="non-terminal residue" evidence="2">
    <location>
        <position position="1"/>
    </location>
</feature>
<dbReference type="GO" id="GO:0004814">
    <property type="term" value="F:arginine-tRNA ligase activity"/>
    <property type="evidence" value="ECO:0007669"/>
    <property type="project" value="InterPro"/>
</dbReference>
<keyword evidence="2" id="KW-0436">Ligase</keyword>
<dbReference type="PANTHER" id="PTHR11956">
    <property type="entry name" value="ARGINYL-TRNA SYNTHETASE"/>
    <property type="match status" value="1"/>
</dbReference>
<protein>
    <submittedName>
        <fullName evidence="2">Arginine-tRNA ligase cytoplasmic-like</fullName>
    </submittedName>
</protein>
<dbReference type="Gene3D" id="3.40.50.620">
    <property type="entry name" value="HUPs"/>
    <property type="match status" value="1"/>
</dbReference>
<dbReference type="GO" id="GO:0005524">
    <property type="term" value="F:ATP binding"/>
    <property type="evidence" value="ECO:0007669"/>
    <property type="project" value="InterPro"/>
</dbReference>
<dbReference type="PANTHER" id="PTHR11956:SF5">
    <property type="entry name" value="ARGININE--TRNA LIGASE, CYTOPLASMIC"/>
    <property type="match status" value="1"/>
</dbReference>
<dbReference type="InterPro" id="IPR001278">
    <property type="entry name" value="Arg-tRNA-ligase"/>
</dbReference>
<dbReference type="EMBL" id="LXQA010097102">
    <property type="protein sequence ID" value="MCI15588.1"/>
    <property type="molecule type" value="Genomic_DNA"/>
</dbReference>
<dbReference type="GO" id="GO:0006420">
    <property type="term" value="P:arginyl-tRNA aminoacylation"/>
    <property type="evidence" value="ECO:0007669"/>
    <property type="project" value="InterPro"/>
</dbReference>
<sequence>YRLNVEKLDCNIYVIDVGQWQHFDMLFKAFRRTGWLPKDANEYPIDTHISFGLVLSDDENDFGVAAAKMLWSHFHLCGVTLSLL</sequence>
<evidence type="ECO:0000313" key="3">
    <source>
        <dbReference type="Proteomes" id="UP000265520"/>
    </source>
</evidence>
<dbReference type="Pfam" id="PF00750">
    <property type="entry name" value="tRNA-synt_1d"/>
    <property type="match status" value="1"/>
</dbReference>
<proteinExistence type="predicted"/>
<comment type="caution">
    <text evidence="2">The sequence shown here is derived from an EMBL/GenBank/DDBJ whole genome shotgun (WGS) entry which is preliminary data.</text>
</comment>
<feature type="domain" description="Arginyl-tRNA synthetase catalytic core" evidence="1">
    <location>
        <begin position="1"/>
        <end position="63"/>
    </location>
</feature>
<dbReference type="AlphaFoldDB" id="A0A392PU29"/>
<dbReference type="InterPro" id="IPR035684">
    <property type="entry name" value="ArgRS_core"/>
</dbReference>
<reference evidence="2 3" key="1">
    <citation type="journal article" date="2018" name="Front. Plant Sci.">
        <title>Red Clover (Trifolium pratense) and Zigzag Clover (T. medium) - A Picture of Genomic Similarities and Differences.</title>
        <authorList>
            <person name="Dluhosova J."/>
            <person name="Istvanek J."/>
            <person name="Nedelnik J."/>
            <person name="Repkova J."/>
        </authorList>
    </citation>
    <scope>NUCLEOTIDE SEQUENCE [LARGE SCALE GENOMIC DNA]</scope>
    <source>
        <strain evidence="3">cv. 10/8</strain>
        <tissue evidence="2">Leaf</tissue>
    </source>
</reference>
<evidence type="ECO:0000313" key="2">
    <source>
        <dbReference type="EMBL" id="MCI15588.1"/>
    </source>
</evidence>
<name>A0A392PU29_9FABA</name>
<organism evidence="2 3">
    <name type="scientific">Trifolium medium</name>
    <dbReference type="NCBI Taxonomy" id="97028"/>
    <lineage>
        <taxon>Eukaryota</taxon>
        <taxon>Viridiplantae</taxon>
        <taxon>Streptophyta</taxon>
        <taxon>Embryophyta</taxon>
        <taxon>Tracheophyta</taxon>
        <taxon>Spermatophyta</taxon>
        <taxon>Magnoliopsida</taxon>
        <taxon>eudicotyledons</taxon>
        <taxon>Gunneridae</taxon>
        <taxon>Pentapetalae</taxon>
        <taxon>rosids</taxon>
        <taxon>fabids</taxon>
        <taxon>Fabales</taxon>
        <taxon>Fabaceae</taxon>
        <taxon>Papilionoideae</taxon>
        <taxon>50 kb inversion clade</taxon>
        <taxon>NPAAA clade</taxon>
        <taxon>Hologalegina</taxon>
        <taxon>IRL clade</taxon>
        <taxon>Trifolieae</taxon>
        <taxon>Trifolium</taxon>
    </lineage>
</organism>
<dbReference type="Proteomes" id="UP000265520">
    <property type="component" value="Unassembled WGS sequence"/>
</dbReference>
<accession>A0A392PU29</accession>
<evidence type="ECO:0000259" key="1">
    <source>
        <dbReference type="Pfam" id="PF00750"/>
    </source>
</evidence>
<keyword evidence="3" id="KW-1185">Reference proteome</keyword>